<comment type="caution">
    <text evidence="5">The sequence shown here is derived from an EMBL/GenBank/DDBJ whole genome shotgun (WGS) entry which is preliminary data.</text>
</comment>
<keyword evidence="2" id="KW-0378">Hydrolase</keyword>
<organism evidence="5 6">
    <name type="scientific">Anaerovibrio lipolyticus</name>
    <dbReference type="NCBI Taxonomy" id="82374"/>
    <lineage>
        <taxon>Bacteria</taxon>
        <taxon>Bacillati</taxon>
        <taxon>Bacillota</taxon>
        <taxon>Negativicutes</taxon>
        <taxon>Selenomonadales</taxon>
        <taxon>Selenomonadaceae</taxon>
        <taxon>Anaerovibrio</taxon>
    </lineage>
</organism>
<dbReference type="GO" id="GO:0000166">
    <property type="term" value="F:nucleotide binding"/>
    <property type="evidence" value="ECO:0007669"/>
    <property type="project" value="UniProtKB-KW"/>
</dbReference>
<comment type="similarity">
    <text evidence="2">Belongs to the 5'-nucleotidase family.</text>
</comment>
<dbReference type="STRING" id="82374.NZ47_09705"/>
<dbReference type="GO" id="GO:0009166">
    <property type="term" value="P:nucleotide catabolic process"/>
    <property type="evidence" value="ECO:0007669"/>
    <property type="project" value="InterPro"/>
</dbReference>
<dbReference type="SUPFAM" id="SSF56300">
    <property type="entry name" value="Metallo-dependent phosphatases"/>
    <property type="match status" value="1"/>
</dbReference>
<dbReference type="SUPFAM" id="SSF55816">
    <property type="entry name" value="5'-nucleotidase (syn. UDP-sugar hydrolase), C-terminal domain"/>
    <property type="match status" value="1"/>
</dbReference>
<reference evidence="5 6" key="1">
    <citation type="journal article" date="2013" name="PLoS ONE">
        <title>Identification and characterization of three novel lipases belonging to families II and V from Anaerovibrio lipolyticus 5ST.</title>
        <authorList>
            <person name="Prive F."/>
            <person name="Kaderbhai N.N."/>
            <person name="Girdwood S."/>
            <person name="Worgan H.J."/>
            <person name="Pinloche E."/>
            <person name="Scollan N.D."/>
            <person name="Huws S.A."/>
            <person name="Newbold C.J."/>
        </authorList>
    </citation>
    <scope>NUCLEOTIDE SEQUENCE [LARGE SCALE GENOMIC DNA]</scope>
    <source>
        <strain evidence="5 6">5S</strain>
    </source>
</reference>
<dbReference type="GO" id="GO:0016788">
    <property type="term" value="F:hydrolase activity, acting on ester bonds"/>
    <property type="evidence" value="ECO:0007669"/>
    <property type="project" value="InterPro"/>
</dbReference>
<evidence type="ECO:0000313" key="6">
    <source>
        <dbReference type="Proteomes" id="UP000030993"/>
    </source>
</evidence>
<dbReference type="InterPro" id="IPR008334">
    <property type="entry name" value="5'-Nucleotdase_C"/>
</dbReference>
<evidence type="ECO:0000259" key="4">
    <source>
        <dbReference type="Pfam" id="PF02872"/>
    </source>
</evidence>
<feature type="domain" description="5'-Nucleotidase C-terminal" evidence="4">
    <location>
        <begin position="329"/>
        <end position="490"/>
    </location>
</feature>
<dbReference type="PANTHER" id="PTHR11575:SF24">
    <property type="entry name" value="5'-NUCLEOTIDASE"/>
    <property type="match status" value="1"/>
</dbReference>
<feature type="domain" description="Calcineurin-like phosphoesterase" evidence="3">
    <location>
        <begin position="37"/>
        <end position="247"/>
    </location>
</feature>
<dbReference type="Pfam" id="PF00149">
    <property type="entry name" value="Metallophos"/>
    <property type="match status" value="1"/>
</dbReference>
<accession>A0A0B2JV72</accession>
<dbReference type="InterPro" id="IPR006146">
    <property type="entry name" value="5'-Nucleotdase_CS"/>
</dbReference>
<dbReference type="InterPro" id="IPR036907">
    <property type="entry name" value="5'-Nucleotdase_C_sf"/>
</dbReference>
<dbReference type="Gene3D" id="3.60.21.10">
    <property type="match status" value="1"/>
</dbReference>
<dbReference type="RefSeq" id="WP_039209885.1">
    <property type="nucleotide sequence ID" value="NZ_JSCE01000186.1"/>
</dbReference>
<dbReference type="AlphaFoldDB" id="A0A0B2JV72"/>
<dbReference type="CDD" id="cd00845">
    <property type="entry name" value="MPP_UshA_N_like"/>
    <property type="match status" value="1"/>
</dbReference>
<sequence length="538" mass="59139">MNQKGYDIFKRSLYSFLVVFLLLCQTVFAADFNKVMILHTNDIHGFVMGDDKHIGMPIISQIKKEMEAKGYNVIMLDAGDIIQGNIFAKYDKGQSCIKLMNSIGYDAAAIGNHEFDYGLDVLNERMREAKFPFISSNIIDDNTENTFVKPYTILEKEYGKIGIIGLTTPATKTSARPKNVATLNFLEGKVLMASTQMYVSKLIAEKCDLIIALGHLGSLDSCMGSRSEDVLANVNGIDIFIDGHDHEVKNNKIGNALQVETGCYTKHLGCIVYEDGKWQEKLINLGDYTKADKNVEKLLNNASYNVELHLSQSVGEVVNDMSGEIVPGLRTQEAAMGDFCSDAILWQSNKILGQANKADGCIVNGGGIRTGFNAGKIKVKDIQSVFPFDDKLWVITIKGSKLLEIIEASTQNTPSAMGGFPQVSGIEYTLNLTVPYQKGPQYPRSMYYAPAAPGSRITINSVGGKAFDPDAEYRIVVNDFMKGGGDSYSGLTAENAIITADVLGITDSDCLQNYIIERLHGKITPEYNKIQGRIKIIQ</sequence>
<keyword evidence="2" id="KW-0547">Nucleotide-binding</keyword>
<proteinExistence type="inferred from homology"/>
<dbReference type="PROSITE" id="PS00785">
    <property type="entry name" value="5_NUCLEOTIDASE_1"/>
    <property type="match status" value="1"/>
</dbReference>
<dbReference type="GO" id="GO:0046872">
    <property type="term" value="F:metal ion binding"/>
    <property type="evidence" value="ECO:0007669"/>
    <property type="project" value="InterPro"/>
</dbReference>
<dbReference type="Gene3D" id="3.90.780.10">
    <property type="entry name" value="5'-Nucleotidase, C-terminal domain"/>
    <property type="match status" value="1"/>
</dbReference>
<evidence type="ECO:0000256" key="2">
    <source>
        <dbReference type="RuleBase" id="RU362119"/>
    </source>
</evidence>
<dbReference type="InterPro" id="IPR006179">
    <property type="entry name" value="5_nucleotidase/apyrase"/>
</dbReference>
<dbReference type="EMBL" id="JSCE01000186">
    <property type="protein sequence ID" value="KHM51559.1"/>
    <property type="molecule type" value="Genomic_DNA"/>
</dbReference>
<protein>
    <recommendedName>
        <fullName evidence="7">5'-nucleotidase</fullName>
    </recommendedName>
</protein>
<dbReference type="Proteomes" id="UP000030993">
    <property type="component" value="Unassembled WGS sequence"/>
</dbReference>
<dbReference type="PANTHER" id="PTHR11575">
    <property type="entry name" value="5'-NUCLEOTIDASE-RELATED"/>
    <property type="match status" value="1"/>
</dbReference>
<dbReference type="PRINTS" id="PR01607">
    <property type="entry name" value="APYRASEFAMLY"/>
</dbReference>
<evidence type="ECO:0000313" key="5">
    <source>
        <dbReference type="EMBL" id="KHM51559.1"/>
    </source>
</evidence>
<evidence type="ECO:0008006" key="7">
    <source>
        <dbReference type="Google" id="ProtNLM"/>
    </source>
</evidence>
<dbReference type="Pfam" id="PF02872">
    <property type="entry name" value="5_nucleotid_C"/>
    <property type="match status" value="1"/>
</dbReference>
<evidence type="ECO:0000256" key="1">
    <source>
        <dbReference type="ARBA" id="ARBA00022729"/>
    </source>
</evidence>
<dbReference type="InterPro" id="IPR004843">
    <property type="entry name" value="Calcineurin-like_PHP"/>
</dbReference>
<dbReference type="PROSITE" id="PS00786">
    <property type="entry name" value="5_NUCLEOTIDASE_2"/>
    <property type="match status" value="1"/>
</dbReference>
<keyword evidence="6" id="KW-1185">Reference proteome</keyword>
<evidence type="ECO:0000259" key="3">
    <source>
        <dbReference type="Pfam" id="PF00149"/>
    </source>
</evidence>
<dbReference type="InterPro" id="IPR029052">
    <property type="entry name" value="Metallo-depent_PP-like"/>
</dbReference>
<gene>
    <name evidence="5" type="ORF">NZ47_09705</name>
</gene>
<name>A0A0B2JV72_9FIRM</name>
<keyword evidence="1" id="KW-0732">Signal</keyword>